<evidence type="ECO:0008006" key="3">
    <source>
        <dbReference type="Google" id="ProtNLM"/>
    </source>
</evidence>
<accession>A0A0G0CW74</accession>
<evidence type="ECO:0000313" key="1">
    <source>
        <dbReference type="EMBL" id="KKP47617.1"/>
    </source>
</evidence>
<reference evidence="1 2" key="1">
    <citation type="journal article" date="2015" name="Nature">
        <title>rRNA introns, odd ribosomes, and small enigmatic genomes across a large radiation of phyla.</title>
        <authorList>
            <person name="Brown C.T."/>
            <person name="Hug L.A."/>
            <person name="Thomas B.C."/>
            <person name="Sharon I."/>
            <person name="Castelle C.J."/>
            <person name="Singh A."/>
            <person name="Wilkins M.J."/>
            <person name="Williams K.H."/>
            <person name="Banfield J.F."/>
        </authorList>
    </citation>
    <scope>NUCLEOTIDE SEQUENCE [LARGE SCALE GENOMIC DNA]</scope>
</reference>
<dbReference type="InterPro" id="IPR007460">
    <property type="entry name" value="BrnT_toxin"/>
</dbReference>
<evidence type="ECO:0000313" key="2">
    <source>
        <dbReference type="Proteomes" id="UP000033995"/>
    </source>
</evidence>
<gene>
    <name evidence="1" type="ORF">UR38_C0003G0022</name>
</gene>
<comment type="caution">
    <text evidence="1">The sequence shown here is derived from an EMBL/GenBank/DDBJ whole genome shotgun (WGS) entry which is preliminary data.</text>
</comment>
<protein>
    <recommendedName>
        <fullName evidence="3">Protein containing DUF497</fullName>
    </recommendedName>
</protein>
<dbReference type="AlphaFoldDB" id="A0A0G0CW74"/>
<name>A0A0G0CW74_9BACT</name>
<sequence length="98" mass="11717">MDDLFKTSLEFEWDRGNGEKNWNLHKVKNKEAEEIFKDLIAIISLDTKHLKVELRWLLLGKTKSNRKLTVAFTKRNAKIRVISARDMNKKERKLYENQ</sequence>
<dbReference type="Gene3D" id="3.10.450.530">
    <property type="entry name" value="Ribonuclease toxin, BrnT, of type II toxin-antitoxin system"/>
    <property type="match status" value="1"/>
</dbReference>
<proteinExistence type="predicted"/>
<organism evidence="1 2">
    <name type="scientific">Candidatus Woesebacteria bacterium GW2011_GWA2_33_28</name>
    <dbReference type="NCBI Taxonomy" id="1618561"/>
    <lineage>
        <taxon>Bacteria</taxon>
        <taxon>Candidatus Woeseibacteriota</taxon>
    </lineage>
</organism>
<dbReference type="InterPro" id="IPR038573">
    <property type="entry name" value="BrnT_sf"/>
</dbReference>
<dbReference type="EMBL" id="LBOZ01000003">
    <property type="protein sequence ID" value="KKP47617.1"/>
    <property type="molecule type" value="Genomic_DNA"/>
</dbReference>
<dbReference type="Proteomes" id="UP000033995">
    <property type="component" value="Unassembled WGS sequence"/>
</dbReference>
<dbReference type="Pfam" id="PF04365">
    <property type="entry name" value="BrnT_toxin"/>
    <property type="match status" value="1"/>
</dbReference>